<organism evidence="6 7">
    <name type="scientific">Rhizocola hellebori</name>
    <dbReference type="NCBI Taxonomy" id="1392758"/>
    <lineage>
        <taxon>Bacteria</taxon>
        <taxon>Bacillati</taxon>
        <taxon>Actinomycetota</taxon>
        <taxon>Actinomycetes</taxon>
        <taxon>Micromonosporales</taxon>
        <taxon>Micromonosporaceae</taxon>
        <taxon>Rhizocola</taxon>
    </lineage>
</organism>
<dbReference type="InterPro" id="IPR050172">
    <property type="entry name" value="SsuD_RutA_monooxygenase"/>
</dbReference>
<feature type="domain" description="Luciferase-like" evidence="5">
    <location>
        <begin position="3"/>
        <end position="329"/>
    </location>
</feature>
<evidence type="ECO:0000259" key="5">
    <source>
        <dbReference type="Pfam" id="PF00296"/>
    </source>
</evidence>
<dbReference type="InterPro" id="IPR036661">
    <property type="entry name" value="Luciferase-like_sf"/>
</dbReference>
<evidence type="ECO:0000256" key="2">
    <source>
        <dbReference type="ARBA" id="ARBA00022643"/>
    </source>
</evidence>
<evidence type="ECO:0000256" key="4">
    <source>
        <dbReference type="ARBA" id="ARBA00023033"/>
    </source>
</evidence>
<evidence type="ECO:0000313" key="6">
    <source>
        <dbReference type="EMBL" id="GIH02585.1"/>
    </source>
</evidence>
<evidence type="ECO:0000256" key="1">
    <source>
        <dbReference type="ARBA" id="ARBA00022630"/>
    </source>
</evidence>
<sequence>MTQFHWFLPTSGDGHEAGSATVAAGAAKHTRVASLGYLSQVARAAESAGFTAVLTPVGAGCPDPWIVCTAVATATERLRFLVAFRAGFALPTLLAQQAEAFQAISGGRLALNAVTGGDAVEQRAYGDFLSHDERYERTGEFLEVLRESWRGKPFDYHGKHYQVEQGGLRAPLQPTPPIYFGGASPAAEAVAAELADTYLLWGEPPDAVAQRVERIRAMAAAHGRSLNVGIRLHIIARETSAEAWARADRLLAGMSPERIAAAQARFARMDSVGQARMAALHGGSSDGLEISPNLWAGIGLVREGAGTALVGSYDEVAQRLAEYAALGLDEFILSGWPHLEEAYRVGEHVLPLVNVTGSRPA</sequence>
<gene>
    <name evidence="6" type="ORF">Rhe02_06520</name>
</gene>
<reference evidence="6" key="1">
    <citation type="submission" date="2021-01" db="EMBL/GenBank/DDBJ databases">
        <title>Whole genome shotgun sequence of Rhizocola hellebori NBRC 109834.</title>
        <authorList>
            <person name="Komaki H."/>
            <person name="Tamura T."/>
        </authorList>
    </citation>
    <scope>NUCLEOTIDE SEQUENCE</scope>
    <source>
        <strain evidence="6">NBRC 109834</strain>
    </source>
</reference>
<dbReference type="Gene3D" id="3.20.20.30">
    <property type="entry name" value="Luciferase-like domain"/>
    <property type="match status" value="1"/>
</dbReference>
<dbReference type="Pfam" id="PF00296">
    <property type="entry name" value="Bac_luciferase"/>
    <property type="match status" value="1"/>
</dbReference>
<accession>A0A8J3Q3J4</accession>
<keyword evidence="2" id="KW-0288">FMN</keyword>
<evidence type="ECO:0000256" key="3">
    <source>
        <dbReference type="ARBA" id="ARBA00023002"/>
    </source>
</evidence>
<dbReference type="InterPro" id="IPR011251">
    <property type="entry name" value="Luciferase-like_dom"/>
</dbReference>
<dbReference type="Proteomes" id="UP000612899">
    <property type="component" value="Unassembled WGS sequence"/>
</dbReference>
<dbReference type="SUPFAM" id="SSF51679">
    <property type="entry name" value="Bacterial luciferase-like"/>
    <property type="match status" value="1"/>
</dbReference>
<name>A0A8J3Q3J4_9ACTN</name>
<keyword evidence="3" id="KW-0560">Oxidoreductase</keyword>
<dbReference type="PANTHER" id="PTHR42847">
    <property type="entry name" value="ALKANESULFONATE MONOOXYGENASE"/>
    <property type="match status" value="1"/>
</dbReference>
<dbReference type="CDD" id="cd01094">
    <property type="entry name" value="Alkanesulfonate_monoxygenase"/>
    <property type="match status" value="1"/>
</dbReference>
<keyword evidence="7" id="KW-1185">Reference proteome</keyword>
<dbReference type="RefSeq" id="WP_203906532.1">
    <property type="nucleotide sequence ID" value="NZ_BONY01000003.1"/>
</dbReference>
<dbReference type="EMBL" id="BONY01000003">
    <property type="protein sequence ID" value="GIH02585.1"/>
    <property type="molecule type" value="Genomic_DNA"/>
</dbReference>
<keyword evidence="4 6" id="KW-0503">Monooxygenase</keyword>
<protein>
    <submittedName>
        <fullName evidence="6">Putative alkanesulfonate monooxygenase</fullName>
    </submittedName>
</protein>
<dbReference type="AlphaFoldDB" id="A0A8J3Q3J4"/>
<comment type="caution">
    <text evidence="6">The sequence shown here is derived from an EMBL/GenBank/DDBJ whole genome shotgun (WGS) entry which is preliminary data.</text>
</comment>
<dbReference type="GO" id="GO:0008726">
    <property type="term" value="F:alkanesulfonate monooxygenase activity"/>
    <property type="evidence" value="ECO:0007669"/>
    <property type="project" value="TreeGrafter"/>
</dbReference>
<keyword evidence="1" id="KW-0285">Flavoprotein</keyword>
<proteinExistence type="predicted"/>
<evidence type="ECO:0000313" key="7">
    <source>
        <dbReference type="Proteomes" id="UP000612899"/>
    </source>
</evidence>
<dbReference type="GO" id="GO:0046306">
    <property type="term" value="P:alkanesulfonate catabolic process"/>
    <property type="evidence" value="ECO:0007669"/>
    <property type="project" value="TreeGrafter"/>
</dbReference>
<dbReference type="PANTHER" id="PTHR42847:SF4">
    <property type="entry name" value="ALKANESULFONATE MONOOXYGENASE-RELATED"/>
    <property type="match status" value="1"/>
</dbReference>